<evidence type="ECO:0000313" key="3">
    <source>
        <dbReference type="Proteomes" id="UP001159427"/>
    </source>
</evidence>
<evidence type="ECO:0000313" key="2">
    <source>
        <dbReference type="EMBL" id="CAH3014599.1"/>
    </source>
</evidence>
<feature type="compositionally biased region" description="Acidic residues" evidence="1">
    <location>
        <begin position="70"/>
        <end position="91"/>
    </location>
</feature>
<feature type="non-terminal residue" evidence="2">
    <location>
        <position position="1"/>
    </location>
</feature>
<evidence type="ECO:0000256" key="1">
    <source>
        <dbReference type="SAM" id="MobiDB-lite"/>
    </source>
</evidence>
<reference evidence="2 3" key="1">
    <citation type="submission" date="2022-05" db="EMBL/GenBank/DDBJ databases">
        <authorList>
            <consortium name="Genoscope - CEA"/>
            <person name="William W."/>
        </authorList>
    </citation>
    <scope>NUCLEOTIDE SEQUENCE [LARGE SCALE GENOMIC DNA]</scope>
</reference>
<dbReference type="EMBL" id="CALNXI010000011">
    <property type="protein sequence ID" value="CAH3014599.1"/>
    <property type="molecule type" value="Genomic_DNA"/>
</dbReference>
<keyword evidence="3" id="KW-1185">Reference proteome</keyword>
<accession>A0ABN8LBZ9</accession>
<comment type="caution">
    <text evidence="2">The sequence shown here is derived from an EMBL/GenBank/DDBJ whole genome shotgun (WGS) entry which is preliminary data.</text>
</comment>
<protein>
    <submittedName>
        <fullName evidence="2">Uncharacterized protein</fullName>
    </submittedName>
</protein>
<proteinExistence type="predicted"/>
<sequence>VGAKESKQKGQKLPEKKVPAQRTFVEEITNLASNIVRLGGGKPSSYGKDNHSAKCCQSTKRNRTHGVREEYEESSSDEGDINEESSSESDYIDCVTSTPDSISTVEHRESAQEIYAEMILKGKAIRFQVDSEATVNVLPAKYVGHEEIYPTKKFLQMWNRSELKHEGVTRVKIRNPRNDKKYSVSSSL</sequence>
<dbReference type="Proteomes" id="UP001159427">
    <property type="component" value="Unassembled WGS sequence"/>
</dbReference>
<organism evidence="2 3">
    <name type="scientific">Porites evermanni</name>
    <dbReference type="NCBI Taxonomy" id="104178"/>
    <lineage>
        <taxon>Eukaryota</taxon>
        <taxon>Metazoa</taxon>
        <taxon>Cnidaria</taxon>
        <taxon>Anthozoa</taxon>
        <taxon>Hexacorallia</taxon>
        <taxon>Scleractinia</taxon>
        <taxon>Fungiina</taxon>
        <taxon>Poritidae</taxon>
        <taxon>Porites</taxon>
    </lineage>
</organism>
<gene>
    <name evidence="2" type="ORF">PEVE_00001812</name>
</gene>
<name>A0ABN8LBZ9_9CNID</name>
<feature type="region of interest" description="Disordered" evidence="1">
    <location>
        <begin position="39"/>
        <end position="92"/>
    </location>
</feature>